<dbReference type="RefSeq" id="WP_265990871.1">
    <property type="nucleotide sequence ID" value="NZ_CP110973.1"/>
</dbReference>
<keyword evidence="1" id="KW-0472">Membrane</keyword>
<accession>A0ABW3QBK2</accession>
<reference evidence="3" key="1">
    <citation type="journal article" date="2019" name="Int. J. Syst. Evol. Microbiol.">
        <title>The Global Catalogue of Microorganisms (GCM) 10K type strain sequencing project: providing services to taxonomists for standard genome sequencing and annotation.</title>
        <authorList>
            <consortium name="The Broad Institute Genomics Platform"/>
            <consortium name="The Broad Institute Genome Sequencing Center for Infectious Disease"/>
            <person name="Wu L."/>
            <person name="Ma J."/>
        </authorList>
    </citation>
    <scope>NUCLEOTIDE SEQUENCE [LARGE SCALE GENOMIC DNA]</scope>
    <source>
        <strain evidence="3">CCUG 55608</strain>
    </source>
</reference>
<evidence type="ECO:0008006" key="4">
    <source>
        <dbReference type="Google" id="ProtNLM"/>
    </source>
</evidence>
<keyword evidence="1" id="KW-0812">Transmembrane</keyword>
<keyword evidence="1" id="KW-1133">Transmembrane helix</keyword>
<sequence>MKFLENALTWLAKHTTGEALLIILISLMGGYNGATKDPTIKGWQRWVNVIAGGITAILSGFALSEAGQPIWMTSLSAYLIGNIGNTVVNGLINWIRQWEANPTKFIRQVIALARQLLQLLKDWFLINNQPPK</sequence>
<dbReference type="Proteomes" id="UP001597116">
    <property type="component" value="Unassembled WGS sequence"/>
</dbReference>
<name>A0ABW3QBK2_9BACT</name>
<feature type="transmembrane region" description="Helical" evidence="1">
    <location>
        <begin position="15"/>
        <end position="34"/>
    </location>
</feature>
<proteinExistence type="predicted"/>
<feature type="transmembrane region" description="Helical" evidence="1">
    <location>
        <begin position="46"/>
        <end position="63"/>
    </location>
</feature>
<evidence type="ECO:0000256" key="1">
    <source>
        <dbReference type="SAM" id="Phobius"/>
    </source>
</evidence>
<evidence type="ECO:0000313" key="2">
    <source>
        <dbReference type="EMBL" id="MFD1143036.1"/>
    </source>
</evidence>
<gene>
    <name evidence="2" type="ORF">ACFQ4C_18055</name>
</gene>
<dbReference type="EMBL" id="JBHTLP010000011">
    <property type="protein sequence ID" value="MFD1143036.1"/>
    <property type="molecule type" value="Genomic_DNA"/>
</dbReference>
<feature type="transmembrane region" description="Helical" evidence="1">
    <location>
        <begin position="75"/>
        <end position="95"/>
    </location>
</feature>
<comment type="caution">
    <text evidence="2">The sequence shown here is derived from an EMBL/GenBank/DDBJ whole genome shotgun (WGS) entry which is preliminary data.</text>
</comment>
<evidence type="ECO:0000313" key="3">
    <source>
        <dbReference type="Proteomes" id="UP001597116"/>
    </source>
</evidence>
<organism evidence="2 3">
    <name type="scientific">Larkinella insperata</name>
    <dbReference type="NCBI Taxonomy" id="332158"/>
    <lineage>
        <taxon>Bacteria</taxon>
        <taxon>Pseudomonadati</taxon>
        <taxon>Bacteroidota</taxon>
        <taxon>Cytophagia</taxon>
        <taxon>Cytophagales</taxon>
        <taxon>Spirosomataceae</taxon>
        <taxon>Larkinella</taxon>
    </lineage>
</organism>
<keyword evidence="3" id="KW-1185">Reference proteome</keyword>
<protein>
    <recommendedName>
        <fullName evidence="4">Holin</fullName>
    </recommendedName>
</protein>